<sequence>MTHTQANGHPVRILLVEDDNNIGRIIEFAMRGLGIPYEFVSVLSAEEGLERWKEQPFDLLITDYNLRGMSGVRLINELHAQGYYPPTLIVTAYDSAEVRNAAAEAAVDGYMTKPFFIDELIERIKQLLPSAHIVHERAINGY</sequence>
<dbReference type="InterPro" id="IPR001789">
    <property type="entry name" value="Sig_transdc_resp-reg_receiver"/>
</dbReference>
<dbReference type="GO" id="GO:0000160">
    <property type="term" value="P:phosphorelay signal transduction system"/>
    <property type="evidence" value="ECO:0007669"/>
    <property type="project" value="InterPro"/>
</dbReference>
<evidence type="ECO:0000256" key="2">
    <source>
        <dbReference type="PROSITE-ProRule" id="PRU00169"/>
    </source>
</evidence>
<reference evidence="4 5" key="1">
    <citation type="submission" date="2016-04" db="EMBL/GenBank/DDBJ databases">
        <title>Chloroflexus islandicus sp. nov., a thermophilic filamentous anoxygenic phototrophic bacterium from geyser Strokkur (Iceland).</title>
        <authorList>
            <person name="Gaisin V.A."/>
            <person name="Kalashnikov A.M."/>
            <person name="Sukhacheva M.V."/>
            <person name="Grouzdev D.S."/>
            <person name="Ivanov T.M."/>
            <person name="Kuznetsov B."/>
            <person name="Gorlenko V.M."/>
        </authorList>
    </citation>
    <scope>NUCLEOTIDE SEQUENCE [LARGE SCALE GENOMIC DNA]</scope>
    <source>
        <strain evidence="5">isl-2</strain>
    </source>
</reference>
<dbReference type="Proteomes" id="UP000078287">
    <property type="component" value="Unassembled WGS sequence"/>
</dbReference>
<feature type="domain" description="Response regulatory" evidence="3">
    <location>
        <begin position="12"/>
        <end position="128"/>
    </location>
</feature>
<evidence type="ECO:0000313" key="4">
    <source>
        <dbReference type="EMBL" id="OAN44207.1"/>
    </source>
</evidence>
<accession>A0A178M7L8</accession>
<dbReference type="RefSeq" id="WP_066789776.1">
    <property type="nucleotide sequence ID" value="NZ_LWQS01000071.1"/>
</dbReference>
<organism evidence="4 5">
    <name type="scientific">Chloroflexus islandicus</name>
    <dbReference type="NCBI Taxonomy" id="1707952"/>
    <lineage>
        <taxon>Bacteria</taxon>
        <taxon>Bacillati</taxon>
        <taxon>Chloroflexota</taxon>
        <taxon>Chloroflexia</taxon>
        <taxon>Chloroflexales</taxon>
        <taxon>Chloroflexineae</taxon>
        <taxon>Chloroflexaceae</taxon>
        <taxon>Chloroflexus</taxon>
    </lineage>
</organism>
<dbReference type="CDD" id="cd00156">
    <property type="entry name" value="REC"/>
    <property type="match status" value="1"/>
</dbReference>
<evidence type="ECO:0000259" key="3">
    <source>
        <dbReference type="PROSITE" id="PS50110"/>
    </source>
</evidence>
<dbReference type="Gene3D" id="3.40.50.2300">
    <property type="match status" value="1"/>
</dbReference>
<dbReference type="EMBL" id="LWQS01000071">
    <property type="protein sequence ID" value="OAN44207.1"/>
    <property type="molecule type" value="Genomic_DNA"/>
</dbReference>
<dbReference type="OrthoDB" id="159469at2"/>
<proteinExistence type="predicted"/>
<feature type="modified residue" description="4-aspartylphosphate" evidence="2">
    <location>
        <position position="63"/>
    </location>
</feature>
<protein>
    <submittedName>
        <fullName evidence="4">Response regulator receiver protein</fullName>
    </submittedName>
</protein>
<dbReference type="InterPro" id="IPR050595">
    <property type="entry name" value="Bact_response_regulator"/>
</dbReference>
<dbReference type="SUPFAM" id="SSF52172">
    <property type="entry name" value="CheY-like"/>
    <property type="match status" value="1"/>
</dbReference>
<dbReference type="Pfam" id="PF00072">
    <property type="entry name" value="Response_reg"/>
    <property type="match status" value="1"/>
</dbReference>
<dbReference type="InterPro" id="IPR011006">
    <property type="entry name" value="CheY-like_superfamily"/>
</dbReference>
<evidence type="ECO:0000256" key="1">
    <source>
        <dbReference type="ARBA" id="ARBA00022553"/>
    </source>
</evidence>
<keyword evidence="5" id="KW-1185">Reference proteome</keyword>
<comment type="caution">
    <text evidence="4">The sequence shown here is derived from an EMBL/GenBank/DDBJ whole genome shotgun (WGS) entry which is preliminary data.</text>
</comment>
<dbReference type="PANTHER" id="PTHR44591">
    <property type="entry name" value="STRESS RESPONSE REGULATOR PROTEIN 1"/>
    <property type="match status" value="1"/>
</dbReference>
<name>A0A178M7L8_9CHLR</name>
<gene>
    <name evidence="4" type="ORF">A6A03_03430</name>
</gene>
<evidence type="ECO:0000313" key="5">
    <source>
        <dbReference type="Proteomes" id="UP000078287"/>
    </source>
</evidence>
<dbReference type="SMART" id="SM00448">
    <property type="entry name" value="REC"/>
    <property type="match status" value="1"/>
</dbReference>
<dbReference type="STRING" id="1707952.A6A03_03430"/>
<dbReference type="PROSITE" id="PS50110">
    <property type="entry name" value="RESPONSE_REGULATORY"/>
    <property type="match status" value="1"/>
</dbReference>
<keyword evidence="1 2" id="KW-0597">Phosphoprotein</keyword>
<dbReference type="PANTHER" id="PTHR44591:SF3">
    <property type="entry name" value="RESPONSE REGULATORY DOMAIN-CONTAINING PROTEIN"/>
    <property type="match status" value="1"/>
</dbReference>
<dbReference type="AlphaFoldDB" id="A0A178M7L8"/>